<comment type="function">
    <text evidence="8">Catalyzes the conversion of hemimercaptal, formed from methylglyoxal and glutathione, to S-lactoylglutathione.</text>
</comment>
<reference evidence="10" key="1">
    <citation type="submission" date="2018-02" db="EMBL/GenBank/DDBJ databases">
        <title>Biosynthetic Pathway for Furanosteroid Demethoxyviridin and Identification of an Unusual Pregnane Side-chain Cleavage.</title>
        <authorList>
            <person name="Wang G.-Q."/>
            <person name="Chen G.-D."/>
            <person name="Qin S.-Y."/>
            <person name="Hu D."/>
            <person name="Awakawa T."/>
            <person name="Li S.-Y."/>
            <person name="Lv J.-M."/>
            <person name="Wang C.-X."/>
            <person name="Yao X.-S."/>
            <person name="Abe I."/>
            <person name="Gao H."/>
        </authorList>
    </citation>
    <scope>NUCLEOTIDE SEQUENCE</scope>
    <source>
        <strain evidence="10">JNvid</strain>
    </source>
</reference>
<evidence type="ECO:0000256" key="7">
    <source>
        <dbReference type="ARBA" id="ARBA00023239"/>
    </source>
</evidence>
<dbReference type="InterPro" id="IPR037523">
    <property type="entry name" value="VOC_core"/>
</dbReference>
<comment type="cofactor">
    <cofactor evidence="1 8">
        <name>Zn(2+)</name>
        <dbReference type="ChEBI" id="CHEBI:29105"/>
    </cofactor>
</comment>
<dbReference type="SUPFAM" id="SSF54593">
    <property type="entry name" value="Glyoxalase/Bleomycin resistance protein/Dihydroxybiphenyl dioxygenase"/>
    <property type="match status" value="2"/>
</dbReference>
<evidence type="ECO:0000256" key="5">
    <source>
        <dbReference type="ARBA" id="ARBA00022723"/>
    </source>
</evidence>
<accession>A0A2R4QEZ7</accession>
<name>A0A2R4QEZ7_9PEZI</name>
<organism evidence="10">
    <name type="scientific">Nodulisporium sp</name>
    <dbReference type="NCBI Taxonomy" id="1897413"/>
    <lineage>
        <taxon>Eukaryota</taxon>
        <taxon>Fungi</taxon>
        <taxon>Dikarya</taxon>
        <taxon>Ascomycota</taxon>
        <taxon>Pezizomycotina</taxon>
        <taxon>Sordariomycetes</taxon>
        <taxon>Xylariomycetidae</taxon>
        <taxon>Xylariales</taxon>
        <taxon>Xylariaceae</taxon>
        <taxon>Nodulisporium</taxon>
    </lineage>
</organism>
<feature type="domain" description="VOC" evidence="9">
    <location>
        <begin position="157"/>
        <end position="300"/>
    </location>
</feature>
<keyword evidence="7 8" id="KW-0456">Lyase</keyword>
<evidence type="ECO:0000256" key="6">
    <source>
        <dbReference type="ARBA" id="ARBA00022833"/>
    </source>
</evidence>
<comment type="pathway">
    <text evidence="2 8">Secondary metabolite metabolism; methylglyoxal degradation; (R)-lactate from methylglyoxal: step 1/2.</text>
</comment>
<dbReference type="InterPro" id="IPR004360">
    <property type="entry name" value="Glyas_Fos-R_dOase_dom"/>
</dbReference>
<gene>
    <name evidence="10" type="primary">vidQ</name>
</gene>
<dbReference type="PROSITE" id="PS00934">
    <property type="entry name" value="GLYOXALASE_I_1"/>
    <property type="match status" value="1"/>
</dbReference>
<dbReference type="Pfam" id="PF00903">
    <property type="entry name" value="Glyoxalase"/>
    <property type="match status" value="2"/>
</dbReference>
<dbReference type="EMBL" id="MG886384">
    <property type="protein sequence ID" value="AVY05524.1"/>
    <property type="molecule type" value="Genomic_DNA"/>
</dbReference>
<dbReference type="InterPro" id="IPR018146">
    <property type="entry name" value="Glyoxalase_1_CS"/>
</dbReference>
<proteinExistence type="inferred from homology"/>
<dbReference type="EC" id="4.4.1.5" evidence="4 8"/>
<comment type="catalytic activity">
    <reaction evidence="8">
        <text>(R)-S-lactoylglutathione = methylglyoxal + glutathione</text>
        <dbReference type="Rhea" id="RHEA:19069"/>
        <dbReference type="ChEBI" id="CHEBI:17158"/>
        <dbReference type="ChEBI" id="CHEBI:57474"/>
        <dbReference type="ChEBI" id="CHEBI:57925"/>
        <dbReference type="EC" id="4.4.1.5"/>
    </reaction>
</comment>
<dbReference type="GO" id="GO:0046872">
    <property type="term" value="F:metal ion binding"/>
    <property type="evidence" value="ECO:0007669"/>
    <property type="project" value="UniProtKB-UniRule"/>
</dbReference>
<dbReference type="CDD" id="cd07233">
    <property type="entry name" value="GlxI_Zn"/>
    <property type="match status" value="2"/>
</dbReference>
<dbReference type="InterPro" id="IPR029068">
    <property type="entry name" value="Glyas_Bleomycin-R_OHBP_Dase"/>
</dbReference>
<dbReference type="NCBIfam" id="TIGR00068">
    <property type="entry name" value="glyox_I"/>
    <property type="match status" value="2"/>
</dbReference>
<evidence type="ECO:0000256" key="4">
    <source>
        <dbReference type="ARBA" id="ARBA00012081"/>
    </source>
</evidence>
<keyword evidence="6 8" id="KW-0862">Zinc</keyword>
<dbReference type="PROSITE" id="PS00935">
    <property type="entry name" value="GLYOXALASE_I_2"/>
    <property type="match status" value="2"/>
</dbReference>
<dbReference type="PROSITE" id="PS51819">
    <property type="entry name" value="VOC"/>
    <property type="match status" value="2"/>
</dbReference>
<dbReference type="PANTHER" id="PTHR10374:SF30">
    <property type="entry name" value="LACTOYLGLUTATHIONE LYASE"/>
    <property type="match status" value="1"/>
</dbReference>
<dbReference type="PANTHER" id="PTHR10374">
    <property type="entry name" value="LACTOYLGLUTATHIONE LYASE GLYOXALASE I"/>
    <property type="match status" value="1"/>
</dbReference>
<feature type="domain" description="VOC" evidence="9">
    <location>
        <begin position="8"/>
        <end position="155"/>
    </location>
</feature>
<evidence type="ECO:0000313" key="10">
    <source>
        <dbReference type="EMBL" id="AVY05524.1"/>
    </source>
</evidence>
<evidence type="ECO:0000256" key="2">
    <source>
        <dbReference type="ARBA" id="ARBA00005008"/>
    </source>
</evidence>
<dbReference type="AlphaFoldDB" id="A0A2R4QEZ7"/>
<evidence type="ECO:0000259" key="9">
    <source>
        <dbReference type="PROSITE" id="PS51819"/>
    </source>
</evidence>
<comment type="similarity">
    <text evidence="3 8">Belongs to the glyoxalase I family.</text>
</comment>
<evidence type="ECO:0000256" key="8">
    <source>
        <dbReference type="RuleBase" id="RU361179"/>
    </source>
</evidence>
<dbReference type="InterPro" id="IPR004361">
    <property type="entry name" value="Glyoxalase_1"/>
</dbReference>
<evidence type="ECO:0000256" key="3">
    <source>
        <dbReference type="ARBA" id="ARBA00010363"/>
    </source>
</evidence>
<keyword evidence="5 8" id="KW-0479">Metal-binding</keyword>
<protein>
    <recommendedName>
        <fullName evidence="4 8">Lactoylglutathione lyase</fullName>
        <ecNumber evidence="4 8">4.4.1.5</ecNumber>
    </recommendedName>
    <alternativeName>
        <fullName evidence="8">Glyoxalase I</fullName>
    </alternativeName>
</protein>
<sequence>MTDISTYQFNHSMIRVKDPEASLKFYKLLGLSVLQELKLPDYGLDLYFVAYDSPASTSHSKLLSDREGVIELNYTYGIKKTHSGNEDPKGFGHICVSVDNIQAACNRLADAGCEFQSTLRNGSAFVLDPDGYWIQLIAHNAVHETEQVAITDVQSYRVNHTMLRVKDKGASLRFYEGVLGMTLQHEHRNAAAGFDSVFLGYGPSGAGRSIEDPNPDADREGLLELNWTYGTEKGDGVAYHNGNSEPEGFGHICISVDDIYAACERLEALNVRWQKRLMDGPFRVAFAYDPDDYLVEVIQNERFKSAGHEY</sequence>
<dbReference type="SMR" id="A0A2R4QEZ7"/>
<dbReference type="GO" id="GO:0004462">
    <property type="term" value="F:lactoylglutathione lyase activity"/>
    <property type="evidence" value="ECO:0007669"/>
    <property type="project" value="UniProtKB-UniRule"/>
</dbReference>
<evidence type="ECO:0000256" key="1">
    <source>
        <dbReference type="ARBA" id="ARBA00001947"/>
    </source>
</evidence>
<dbReference type="Gene3D" id="3.10.180.10">
    <property type="entry name" value="2,3-Dihydroxybiphenyl 1,2-Dioxygenase, domain 1"/>
    <property type="match status" value="2"/>
</dbReference>